<evidence type="ECO:0000256" key="1">
    <source>
        <dbReference type="SAM" id="SignalP"/>
    </source>
</evidence>
<accession>A0AAV6WV94</accession>
<protein>
    <submittedName>
        <fullName evidence="2">Uncharacterized protein</fullName>
    </submittedName>
</protein>
<evidence type="ECO:0000313" key="3">
    <source>
        <dbReference type="Proteomes" id="UP000826271"/>
    </source>
</evidence>
<organism evidence="2 3">
    <name type="scientific">Buddleja alternifolia</name>
    <dbReference type="NCBI Taxonomy" id="168488"/>
    <lineage>
        <taxon>Eukaryota</taxon>
        <taxon>Viridiplantae</taxon>
        <taxon>Streptophyta</taxon>
        <taxon>Embryophyta</taxon>
        <taxon>Tracheophyta</taxon>
        <taxon>Spermatophyta</taxon>
        <taxon>Magnoliopsida</taxon>
        <taxon>eudicotyledons</taxon>
        <taxon>Gunneridae</taxon>
        <taxon>Pentapetalae</taxon>
        <taxon>asterids</taxon>
        <taxon>lamiids</taxon>
        <taxon>Lamiales</taxon>
        <taxon>Scrophulariaceae</taxon>
        <taxon>Buddlejeae</taxon>
        <taxon>Buddleja</taxon>
    </lineage>
</organism>
<name>A0AAV6WV94_9LAMI</name>
<keyword evidence="1" id="KW-0732">Signal</keyword>
<sequence length="96" mass="10755">MASVTTISSILFVLFLASVINMAESRKVDILSPIGSPRASIKAARCLIGYGACPDVYECKYRCYKQWEPFNPEGYCDGYPLRLCYCSHDCAKEKVQ</sequence>
<gene>
    <name evidence="2" type="ORF">BUALT_Bualt10G0045900</name>
</gene>
<evidence type="ECO:0000313" key="2">
    <source>
        <dbReference type="EMBL" id="KAG8374921.1"/>
    </source>
</evidence>
<reference evidence="2" key="1">
    <citation type="submission" date="2019-10" db="EMBL/GenBank/DDBJ databases">
        <authorList>
            <person name="Zhang R."/>
            <person name="Pan Y."/>
            <person name="Wang J."/>
            <person name="Ma R."/>
            <person name="Yu S."/>
        </authorList>
    </citation>
    <scope>NUCLEOTIDE SEQUENCE</scope>
    <source>
        <strain evidence="2">LA-IB0</strain>
        <tissue evidence="2">Leaf</tissue>
    </source>
</reference>
<comment type="caution">
    <text evidence="2">The sequence shown here is derived from an EMBL/GenBank/DDBJ whole genome shotgun (WGS) entry which is preliminary data.</text>
</comment>
<keyword evidence="3" id="KW-1185">Reference proteome</keyword>
<dbReference type="EMBL" id="WHWC01000010">
    <property type="protein sequence ID" value="KAG8374921.1"/>
    <property type="molecule type" value="Genomic_DNA"/>
</dbReference>
<feature type="signal peptide" evidence="1">
    <location>
        <begin position="1"/>
        <end position="25"/>
    </location>
</feature>
<feature type="chain" id="PRO_5043697851" evidence="1">
    <location>
        <begin position="26"/>
        <end position="96"/>
    </location>
</feature>
<proteinExistence type="predicted"/>
<dbReference type="Proteomes" id="UP000826271">
    <property type="component" value="Unassembled WGS sequence"/>
</dbReference>
<dbReference type="AlphaFoldDB" id="A0AAV6WV94"/>